<dbReference type="EMBL" id="HACG01053264">
    <property type="protein sequence ID" value="CEL00135.1"/>
    <property type="molecule type" value="Transcribed_RNA"/>
</dbReference>
<sequence length="125" mass="14021">SSERATSPSQDKINWKFNISKSGTNFSRYSDVTYSSIMSSPALNQMFTNLEENLSNLTDETFHTSTLNVEHLGVRLQHLARINLLMKEEIGVHETLQRSLDAGVDAVLKGKFDNEDCRIGQGLTE</sequence>
<proteinExistence type="predicted"/>
<accession>A0A0B7C6Q4</accession>
<gene>
    <name evidence="1" type="primary">ORF222952</name>
</gene>
<name>A0A0B7C6Q4_9EUPU</name>
<feature type="non-terminal residue" evidence="1">
    <location>
        <position position="1"/>
    </location>
</feature>
<protein>
    <submittedName>
        <fullName evidence="1">Uncharacterized protein</fullName>
    </submittedName>
</protein>
<feature type="non-terminal residue" evidence="1">
    <location>
        <position position="125"/>
    </location>
</feature>
<reference evidence="1" key="1">
    <citation type="submission" date="2014-12" db="EMBL/GenBank/DDBJ databases">
        <title>Insight into the proteome of Arion vulgaris.</title>
        <authorList>
            <person name="Aradska J."/>
            <person name="Bulat T."/>
            <person name="Smidak R."/>
            <person name="Sarate P."/>
            <person name="Gangsoo J."/>
            <person name="Sialana F."/>
            <person name="Bilban M."/>
            <person name="Lubec G."/>
        </authorList>
    </citation>
    <scope>NUCLEOTIDE SEQUENCE</scope>
    <source>
        <tissue evidence="1">Skin</tissue>
    </source>
</reference>
<dbReference type="AlphaFoldDB" id="A0A0B7C6Q4"/>
<evidence type="ECO:0000313" key="1">
    <source>
        <dbReference type="EMBL" id="CEL00135.1"/>
    </source>
</evidence>
<organism evidence="1">
    <name type="scientific">Arion vulgaris</name>
    <dbReference type="NCBI Taxonomy" id="1028688"/>
    <lineage>
        <taxon>Eukaryota</taxon>
        <taxon>Metazoa</taxon>
        <taxon>Spiralia</taxon>
        <taxon>Lophotrochozoa</taxon>
        <taxon>Mollusca</taxon>
        <taxon>Gastropoda</taxon>
        <taxon>Heterobranchia</taxon>
        <taxon>Euthyneura</taxon>
        <taxon>Panpulmonata</taxon>
        <taxon>Eupulmonata</taxon>
        <taxon>Stylommatophora</taxon>
        <taxon>Helicina</taxon>
        <taxon>Arionoidea</taxon>
        <taxon>Arionidae</taxon>
        <taxon>Arion</taxon>
    </lineage>
</organism>